<sequence length="66" mass="7434">MEEVPVDLGWGLIERAHLSSLRRAGVTQGSRSLQIHDNRQPCYLALKELVHCDNQLEGEMEKTGDC</sequence>
<evidence type="ECO:0000313" key="2">
    <source>
        <dbReference type="Proteomes" id="UP001558613"/>
    </source>
</evidence>
<protein>
    <submittedName>
        <fullName evidence="1">Uncharacterized protein</fullName>
    </submittedName>
</protein>
<accession>A0ABR3N8Q9</accession>
<reference evidence="1 2" key="1">
    <citation type="submission" date="2023-09" db="EMBL/GenBank/DDBJ databases">
        <authorList>
            <person name="Wang M."/>
        </authorList>
    </citation>
    <scope>NUCLEOTIDE SEQUENCE [LARGE SCALE GENOMIC DNA]</scope>
    <source>
        <strain evidence="1">GT-2023</strain>
        <tissue evidence="1">Liver</tissue>
    </source>
</reference>
<keyword evidence="2" id="KW-1185">Reference proteome</keyword>
<name>A0ABR3N8Q9_9TELE</name>
<dbReference type="Proteomes" id="UP001558613">
    <property type="component" value="Unassembled WGS sequence"/>
</dbReference>
<proteinExistence type="predicted"/>
<gene>
    <name evidence="1" type="ORF">QQF64_029191</name>
</gene>
<comment type="caution">
    <text evidence="1">The sequence shown here is derived from an EMBL/GenBank/DDBJ whole genome shotgun (WGS) entry which is preliminary data.</text>
</comment>
<dbReference type="EMBL" id="JAYMGO010000006">
    <property type="protein sequence ID" value="KAL1273329.1"/>
    <property type="molecule type" value="Genomic_DNA"/>
</dbReference>
<organism evidence="1 2">
    <name type="scientific">Cirrhinus molitorella</name>
    <name type="common">mud carp</name>
    <dbReference type="NCBI Taxonomy" id="172907"/>
    <lineage>
        <taxon>Eukaryota</taxon>
        <taxon>Metazoa</taxon>
        <taxon>Chordata</taxon>
        <taxon>Craniata</taxon>
        <taxon>Vertebrata</taxon>
        <taxon>Euteleostomi</taxon>
        <taxon>Actinopterygii</taxon>
        <taxon>Neopterygii</taxon>
        <taxon>Teleostei</taxon>
        <taxon>Ostariophysi</taxon>
        <taxon>Cypriniformes</taxon>
        <taxon>Cyprinidae</taxon>
        <taxon>Labeoninae</taxon>
        <taxon>Labeonini</taxon>
        <taxon>Cirrhinus</taxon>
    </lineage>
</organism>
<evidence type="ECO:0000313" key="1">
    <source>
        <dbReference type="EMBL" id="KAL1273329.1"/>
    </source>
</evidence>